<dbReference type="Gramene" id="CDF32229">
    <property type="protein sequence ID" value="CDF32229"/>
    <property type="gene ID" value="CHC_T00007608001"/>
</dbReference>
<proteinExistence type="predicted"/>
<dbReference type="AlphaFoldDB" id="R7Q2F2"/>
<dbReference type="KEGG" id="ccp:CHC_T00007608001"/>
<gene>
    <name evidence="2" type="ORF">CHC_T00007608001</name>
</gene>
<organism evidence="2 3">
    <name type="scientific">Chondrus crispus</name>
    <name type="common">Carrageen Irish moss</name>
    <name type="synonym">Polymorpha crispa</name>
    <dbReference type="NCBI Taxonomy" id="2769"/>
    <lineage>
        <taxon>Eukaryota</taxon>
        <taxon>Rhodophyta</taxon>
        <taxon>Florideophyceae</taxon>
        <taxon>Rhodymeniophycidae</taxon>
        <taxon>Gigartinales</taxon>
        <taxon>Gigartinaceae</taxon>
        <taxon>Chondrus</taxon>
    </lineage>
</organism>
<evidence type="ECO:0000313" key="3">
    <source>
        <dbReference type="Proteomes" id="UP000012073"/>
    </source>
</evidence>
<dbReference type="GeneID" id="17319603"/>
<feature type="region of interest" description="Disordered" evidence="1">
    <location>
        <begin position="39"/>
        <end position="63"/>
    </location>
</feature>
<keyword evidence="3" id="KW-1185">Reference proteome</keyword>
<dbReference type="RefSeq" id="XP_005711894.1">
    <property type="nucleotide sequence ID" value="XM_005711837.1"/>
</dbReference>
<protein>
    <submittedName>
        <fullName evidence="2">Uncharacterized protein</fullName>
    </submittedName>
</protein>
<reference evidence="3" key="1">
    <citation type="journal article" date="2013" name="Proc. Natl. Acad. Sci. U.S.A.">
        <title>Genome structure and metabolic features in the red seaweed Chondrus crispus shed light on evolution of the Archaeplastida.</title>
        <authorList>
            <person name="Collen J."/>
            <person name="Porcel B."/>
            <person name="Carre W."/>
            <person name="Ball S.G."/>
            <person name="Chaparro C."/>
            <person name="Tonon T."/>
            <person name="Barbeyron T."/>
            <person name="Michel G."/>
            <person name="Noel B."/>
            <person name="Valentin K."/>
            <person name="Elias M."/>
            <person name="Artiguenave F."/>
            <person name="Arun A."/>
            <person name="Aury J.M."/>
            <person name="Barbosa-Neto J.F."/>
            <person name="Bothwell J.H."/>
            <person name="Bouget F.Y."/>
            <person name="Brillet L."/>
            <person name="Cabello-Hurtado F."/>
            <person name="Capella-Gutierrez S."/>
            <person name="Charrier B."/>
            <person name="Cladiere L."/>
            <person name="Cock J.M."/>
            <person name="Coelho S.M."/>
            <person name="Colleoni C."/>
            <person name="Czjzek M."/>
            <person name="Da Silva C."/>
            <person name="Delage L."/>
            <person name="Denoeud F."/>
            <person name="Deschamps P."/>
            <person name="Dittami S.M."/>
            <person name="Gabaldon T."/>
            <person name="Gachon C.M."/>
            <person name="Groisillier A."/>
            <person name="Herve C."/>
            <person name="Jabbari K."/>
            <person name="Katinka M."/>
            <person name="Kloareg B."/>
            <person name="Kowalczyk N."/>
            <person name="Labadie K."/>
            <person name="Leblanc C."/>
            <person name="Lopez P.J."/>
            <person name="McLachlan D.H."/>
            <person name="Meslet-Cladiere L."/>
            <person name="Moustafa A."/>
            <person name="Nehr Z."/>
            <person name="Nyvall Collen P."/>
            <person name="Panaud O."/>
            <person name="Partensky F."/>
            <person name="Poulain J."/>
            <person name="Rensing S.A."/>
            <person name="Rousvoal S."/>
            <person name="Samson G."/>
            <person name="Symeonidi A."/>
            <person name="Weissenbach J."/>
            <person name="Zambounis A."/>
            <person name="Wincker P."/>
            <person name="Boyen C."/>
        </authorList>
    </citation>
    <scope>NUCLEOTIDE SEQUENCE [LARGE SCALE GENOMIC DNA]</scope>
    <source>
        <strain evidence="3">cv. Stackhouse</strain>
    </source>
</reference>
<evidence type="ECO:0000313" key="2">
    <source>
        <dbReference type="EMBL" id="CDF32229.1"/>
    </source>
</evidence>
<dbReference type="Proteomes" id="UP000012073">
    <property type="component" value="Unassembled WGS sequence"/>
</dbReference>
<name>R7Q2F2_CHOCR</name>
<sequence length="204" mass="23357">MPCTYSVRQQYTRMTVTSSPTPLSNAAWLALRPSDLTARPAPFPRDRPRPCLPTRSTFRQHPADRSPMYTSAVLHRCKNELRRPHPRVYDKTHRPFSFSSQPLSNPRLMLCSPTGHSMRRPPVRAQISRATWPACLYPCPYNSPAPRSQDLNAISARSASQHRTTLRISRAHLPPLRWPRLYRESIASSCRYITPRLSPMMAQG</sequence>
<dbReference type="EMBL" id="HG001460">
    <property type="protein sequence ID" value="CDF32229.1"/>
    <property type="molecule type" value="Genomic_DNA"/>
</dbReference>
<evidence type="ECO:0000256" key="1">
    <source>
        <dbReference type="SAM" id="MobiDB-lite"/>
    </source>
</evidence>
<accession>R7Q2F2</accession>